<dbReference type="EMBL" id="UINC01000543">
    <property type="protein sequence ID" value="SUZ57107.1"/>
    <property type="molecule type" value="Genomic_DNA"/>
</dbReference>
<feature type="domain" description="3-hydroxyacyl-CoA dehydrogenase C-terminal" evidence="11">
    <location>
        <begin position="484"/>
        <end position="576"/>
    </location>
</feature>
<organism evidence="13">
    <name type="scientific">marine metagenome</name>
    <dbReference type="NCBI Taxonomy" id="408172"/>
    <lineage>
        <taxon>unclassified sequences</taxon>
        <taxon>metagenomes</taxon>
        <taxon>ecological metagenomes</taxon>
    </lineage>
</organism>
<keyword evidence="3" id="KW-0276">Fatty acid metabolism</keyword>
<dbReference type="FunFam" id="3.40.50.720:FF:000009">
    <property type="entry name" value="Fatty oxidation complex, alpha subunit"/>
    <property type="match status" value="1"/>
</dbReference>
<dbReference type="SUPFAM" id="SSF52096">
    <property type="entry name" value="ClpP/crotonase"/>
    <property type="match status" value="1"/>
</dbReference>
<keyword evidence="8" id="KW-0413">Isomerase</keyword>
<evidence type="ECO:0000259" key="11">
    <source>
        <dbReference type="Pfam" id="PF00725"/>
    </source>
</evidence>
<dbReference type="GO" id="GO:0005777">
    <property type="term" value="C:peroxisome"/>
    <property type="evidence" value="ECO:0007669"/>
    <property type="project" value="UniProtKB-SubCell"/>
</dbReference>
<evidence type="ECO:0008006" key="14">
    <source>
        <dbReference type="Google" id="ProtNLM"/>
    </source>
</evidence>
<keyword evidence="4" id="KW-0560">Oxidoreductase</keyword>
<reference evidence="13" key="1">
    <citation type="submission" date="2018-05" db="EMBL/GenBank/DDBJ databases">
        <authorList>
            <person name="Lanie J.A."/>
            <person name="Ng W.-L."/>
            <person name="Kazmierczak K.M."/>
            <person name="Andrzejewski T.M."/>
            <person name="Davidsen T.M."/>
            <person name="Wayne K.J."/>
            <person name="Tettelin H."/>
            <person name="Glass J.I."/>
            <person name="Rusch D."/>
            <person name="Podicherti R."/>
            <person name="Tsui H.-C.T."/>
            <person name="Winkler M.E."/>
        </authorList>
    </citation>
    <scope>NUCLEOTIDE SEQUENCE</scope>
</reference>
<evidence type="ECO:0000256" key="1">
    <source>
        <dbReference type="ARBA" id="ARBA00004275"/>
    </source>
</evidence>
<keyword evidence="6" id="KW-0443">Lipid metabolism</keyword>
<evidence type="ECO:0000256" key="3">
    <source>
        <dbReference type="ARBA" id="ARBA00022832"/>
    </source>
</evidence>
<comment type="subcellular location">
    <subcellularLocation>
        <location evidence="1">Peroxisome</location>
    </subcellularLocation>
</comment>
<dbReference type="CDD" id="cd06558">
    <property type="entry name" value="crotonase-like"/>
    <property type="match status" value="1"/>
</dbReference>
<dbReference type="InterPro" id="IPR008927">
    <property type="entry name" value="6-PGluconate_DH-like_C_sf"/>
</dbReference>
<dbReference type="GO" id="GO:0070403">
    <property type="term" value="F:NAD+ binding"/>
    <property type="evidence" value="ECO:0007669"/>
    <property type="project" value="InterPro"/>
</dbReference>
<keyword evidence="5" id="KW-0520">NAD</keyword>
<dbReference type="FunFam" id="1.10.1040.50:FF:000006">
    <property type="entry name" value="Peroxisomal bifunctional enzyme"/>
    <property type="match status" value="1"/>
</dbReference>
<evidence type="ECO:0000256" key="10">
    <source>
        <dbReference type="ARBA" id="ARBA00023268"/>
    </source>
</evidence>
<dbReference type="PANTHER" id="PTHR23309">
    <property type="entry name" value="3-HYDROXYACYL-COA DEHYROGENASE"/>
    <property type="match status" value="1"/>
</dbReference>
<proteinExistence type="predicted"/>
<dbReference type="Pfam" id="PF00378">
    <property type="entry name" value="ECH_1"/>
    <property type="match status" value="1"/>
</dbReference>
<gene>
    <name evidence="13" type="ORF">METZ01_LOCUS9961</name>
</gene>
<comment type="pathway">
    <text evidence="2">Lipid metabolism; fatty acid beta-oxidation.</text>
</comment>
<feature type="domain" description="3-hydroxyacyl-CoA dehydrogenase C-terminal" evidence="11">
    <location>
        <begin position="612"/>
        <end position="697"/>
    </location>
</feature>
<dbReference type="GO" id="GO:0006635">
    <property type="term" value="P:fatty acid beta-oxidation"/>
    <property type="evidence" value="ECO:0007669"/>
    <property type="project" value="UniProtKB-UniPathway"/>
</dbReference>
<evidence type="ECO:0000256" key="6">
    <source>
        <dbReference type="ARBA" id="ARBA00023098"/>
    </source>
</evidence>
<dbReference type="InterPro" id="IPR006176">
    <property type="entry name" value="3-OHacyl-CoA_DH_NAD-bd"/>
</dbReference>
<dbReference type="InterPro" id="IPR036291">
    <property type="entry name" value="NAD(P)-bd_dom_sf"/>
</dbReference>
<evidence type="ECO:0000259" key="12">
    <source>
        <dbReference type="Pfam" id="PF02737"/>
    </source>
</evidence>
<accession>A0A381NRE2</accession>
<dbReference type="Gene3D" id="3.40.50.720">
    <property type="entry name" value="NAD(P)-binding Rossmann-like Domain"/>
    <property type="match status" value="1"/>
</dbReference>
<keyword evidence="9" id="KW-0456">Lyase</keyword>
<evidence type="ECO:0000256" key="7">
    <source>
        <dbReference type="ARBA" id="ARBA00023140"/>
    </source>
</evidence>
<dbReference type="PANTHER" id="PTHR23309:SF51">
    <property type="entry name" value="3-HYDROXYACYL-COA DEHYDROGENASE-RELATED"/>
    <property type="match status" value="1"/>
</dbReference>
<keyword evidence="7" id="KW-0576">Peroxisome</keyword>
<dbReference type="SUPFAM" id="SSF48179">
    <property type="entry name" value="6-phosphogluconate dehydrogenase C-terminal domain-like"/>
    <property type="match status" value="2"/>
</dbReference>
<sequence>MPHPVRFDRIEAVGVITLDNPPVNAFSLSQRIGVSEALTAGLQDPDIQAFVICGSGRMFSAGADIREFDTGVAGESPTLMDLISLIEDSPKPVVCALHGTALGGGCELSLACHSRIAIPGTRIGLPEVTLGIVPGAGGTQRLPRLIGVLPALDAIVSGKPMTAEKAHELGLVDGLADDSDDLLKISVSIAHRLSVGPEPPKKTRDRDGHLLEAQNRPELFDEFRSRISRRARGFEAPFACIDCVEAATTMSFENGLAFEREVFLRCRSSNQSLSQRHAFFAEREARKVSGLGPETSQTDVRHAAVLGCGTMGTGIAMCFANAGIPVIVTESEQGMLDRGMKMIRKNYASTVSKGRMTEEEAEARLALIEPTLEFERVSAADVVIEAVFEEMELKKKIFTRLDGLCKADAILATNTSSLDVNTIAAVTGRPEQVVGTHFFSPANVMRLVEIVRGDHTSPEVLATTLTLSKQLGKVGVVVGVCDSFAANRMLYPYSRQAQFLIEEGAFPEQVDKVIYDFGFPMGPFALSDLAGIDVGWRVRQHREPSRPKHLRYSEIADRLYEMGRYGQKTRKGWYNYEEGSRIPMPDPEVVDLVVRTSRELKIDRREISDEEILQRCIYPLINEGARILEEGIVQRASDLDIVWLYGFGFPRYRGGPMFYADSVGLRHVYEVMQGFCEIHEDWLEPAPLLERLAREDKTFAEWDTE</sequence>
<keyword evidence="10" id="KW-0511">Multifunctional enzyme</keyword>
<dbReference type="InterPro" id="IPR029045">
    <property type="entry name" value="ClpP/crotonase-like_dom_sf"/>
</dbReference>
<dbReference type="InterPro" id="IPR001753">
    <property type="entry name" value="Enoyl-CoA_hydra/iso"/>
</dbReference>
<dbReference type="InterPro" id="IPR006108">
    <property type="entry name" value="3HC_DH_C"/>
</dbReference>
<dbReference type="Pfam" id="PF00725">
    <property type="entry name" value="3HCDH"/>
    <property type="match status" value="2"/>
</dbReference>
<dbReference type="Gene3D" id="3.90.226.10">
    <property type="entry name" value="2-enoyl-CoA Hydratase, Chain A, domain 1"/>
    <property type="match status" value="1"/>
</dbReference>
<evidence type="ECO:0000256" key="5">
    <source>
        <dbReference type="ARBA" id="ARBA00023027"/>
    </source>
</evidence>
<protein>
    <recommendedName>
        <fullName evidence="14">3-hydroxyacyl-CoA dehydrogenase</fullName>
    </recommendedName>
</protein>
<evidence type="ECO:0000313" key="13">
    <source>
        <dbReference type="EMBL" id="SUZ57107.1"/>
    </source>
</evidence>
<dbReference type="GO" id="GO:0016853">
    <property type="term" value="F:isomerase activity"/>
    <property type="evidence" value="ECO:0007669"/>
    <property type="project" value="UniProtKB-KW"/>
</dbReference>
<dbReference type="Gene3D" id="1.10.1040.50">
    <property type="match status" value="1"/>
</dbReference>
<dbReference type="Pfam" id="PF02737">
    <property type="entry name" value="3HCDH_N"/>
    <property type="match status" value="1"/>
</dbReference>
<dbReference type="UniPathway" id="UPA00659"/>
<dbReference type="GO" id="GO:0016616">
    <property type="term" value="F:oxidoreductase activity, acting on the CH-OH group of donors, NAD or NADP as acceptor"/>
    <property type="evidence" value="ECO:0007669"/>
    <property type="project" value="InterPro"/>
</dbReference>
<evidence type="ECO:0000256" key="4">
    <source>
        <dbReference type="ARBA" id="ARBA00023002"/>
    </source>
</evidence>
<dbReference type="AlphaFoldDB" id="A0A381NRE2"/>
<evidence type="ECO:0000256" key="8">
    <source>
        <dbReference type="ARBA" id="ARBA00023235"/>
    </source>
</evidence>
<dbReference type="GO" id="GO:0004300">
    <property type="term" value="F:enoyl-CoA hydratase activity"/>
    <property type="evidence" value="ECO:0007669"/>
    <property type="project" value="UniProtKB-ARBA"/>
</dbReference>
<dbReference type="SUPFAM" id="SSF51735">
    <property type="entry name" value="NAD(P)-binding Rossmann-fold domains"/>
    <property type="match status" value="1"/>
</dbReference>
<evidence type="ECO:0000256" key="2">
    <source>
        <dbReference type="ARBA" id="ARBA00005005"/>
    </source>
</evidence>
<feature type="domain" description="3-hydroxyacyl-CoA dehydrogenase NAD binding" evidence="12">
    <location>
        <begin position="303"/>
        <end position="479"/>
    </location>
</feature>
<evidence type="ECO:0000256" key="9">
    <source>
        <dbReference type="ARBA" id="ARBA00023239"/>
    </source>
</evidence>
<name>A0A381NRE2_9ZZZZ</name>